<feature type="region of interest" description="Disordered" evidence="4">
    <location>
        <begin position="932"/>
        <end position="974"/>
    </location>
</feature>
<dbReference type="SUPFAM" id="SSF52540">
    <property type="entry name" value="P-loop containing nucleoside triphosphate hydrolases"/>
    <property type="match status" value="3"/>
</dbReference>
<gene>
    <name evidence="6" type="ORF">M419DRAFT_96926</name>
</gene>
<feature type="compositionally biased region" description="Polar residues" evidence="4">
    <location>
        <begin position="952"/>
        <end position="962"/>
    </location>
</feature>
<evidence type="ECO:0000256" key="1">
    <source>
        <dbReference type="ARBA" id="ARBA00010378"/>
    </source>
</evidence>
<dbReference type="Gene3D" id="1.10.8.60">
    <property type="match status" value="2"/>
</dbReference>
<dbReference type="FunFam" id="1.10.8.60:FF:000160">
    <property type="entry name" value="WGS project CABT00000000 data, contig 2.55"/>
    <property type="match status" value="1"/>
</dbReference>
<dbReference type="InterPro" id="IPR000641">
    <property type="entry name" value="CbxX/CfxQ"/>
</dbReference>
<dbReference type="Pfam" id="PF17866">
    <property type="entry name" value="AAA_lid_6"/>
    <property type="match status" value="2"/>
</dbReference>
<dbReference type="Pfam" id="PF00004">
    <property type="entry name" value="AAA"/>
    <property type="match status" value="3"/>
</dbReference>
<dbReference type="PRINTS" id="PR00819">
    <property type="entry name" value="CBXCFQXSUPER"/>
</dbReference>
<dbReference type="InterPro" id="IPR027417">
    <property type="entry name" value="P-loop_NTPase"/>
</dbReference>
<sequence>MELIKNPFGETSSNAMKQWTFRKTIEGGGEKSAILDKLMEYQGLEEVKQQLLDIKSKVEICKMQHPKGGRKRLRLERFNIIFQGNPGTGKTTVARLYSKFLKELGILESSDFWETTGMKLAARGAAGIEHSLDKGVVFVDEAYQLTAAYIDGVGRQALDLILTEMENKVGKLVFIFVGYHEEMESFFEHNPGLSSRIPYTLNFADFNDADLWKILVDNIRKKFGKKMRAEDGLDGLYIRIAIRRLAQGRGSRGFGNARAVENLLARISQRQARRLMKEKREIPNHVPDYFLFTKEDIIGPHPSDVARYCSAWDKLQKLVGLEHVKDCVQRLVGMLGLNYEREIQEKKPLRFSLNQVFVGEPGTGKTTVAKLYGRILADLGYLIVLKNPADFIGECLGKSEAKTRKILEATVGKVLVIDEAYMLDAGDPSKEQDKFKTGVIDTIVSMIQGVPGEDRCIVLVGYEDKIRNMFHNVNPGLSRRFPIERPFRFKNFTLPQMRQILESKLQGDDLSATEEALRTAESMFERALMRPKFSNAGEVDKLLATAKLNYEKRLSELSLKKMRSDSHEDEVFKLQALDFDPDVRSRTNEQLDCRKILNGMVQDSIIDKLIGYQQSCDGARRGGFNPRDHVPTNFIFKGPSGTGKTTTAQHMGIIFYNMGFLSDREVIECSATDLIGQYVGQTAPKTKRKLEEGMGRVLFIDEAYRLTSSTFAQEAVDEIIQFLTKPANAGKMIIILAGYTYDIHNLMLTYPALSGLFPEELVFETMKPSDCISLLERELRVSYRMKVTGDFLVKPASDECKKVQRLFRALSVMPGWANARDVKTLANQLVNQFLRNRLLDTSNRELSFEDLLKSMHQMLVQRRDRLKNPDANGKLSVPQQPGFSGQNITPGLENPQLAPAPPRVDTDVHTPSAAYTNATRDDASVGVDHQAFSKGTQGLGDGFPLGSGTGDSGEQSSEQTTFPGGRGGNCDGQDGGFICDDETSAIQKRMKNREAIDEALEKAGVCVAGYQWNRVAGGYRCAGGAHYMSDSDLKSKML</sequence>
<keyword evidence="6" id="KW-0378">Hydrolase</keyword>
<feature type="domain" description="AAA+ ATPase" evidence="5">
    <location>
        <begin position="351"/>
        <end position="487"/>
    </location>
</feature>
<dbReference type="OrthoDB" id="2423195at2759"/>
<keyword evidence="3" id="KW-0067">ATP-binding</keyword>
<dbReference type="AlphaFoldDB" id="A0A024SEP0"/>
<dbReference type="GO" id="GO:0016887">
    <property type="term" value="F:ATP hydrolysis activity"/>
    <property type="evidence" value="ECO:0007669"/>
    <property type="project" value="InterPro"/>
</dbReference>
<keyword evidence="2" id="KW-0547">Nucleotide-binding</keyword>
<dbReference type="EMBL" id="KI911142">
    <property type="protein sequence ID" value="ETS03815.1"/>
    <property type="molecule type" value="Genomic_DNA"/>
</dbReference>
<evidence type="ECO:0000259" key="5">
    <source>
        <dbReference type="SMART" id="SM00382"/>
    </source>
</evidence>
<evidence type="ECO:0000313" key="6">
    <source>
        <dbReference type="EMBL" id="ETS03815.1"/>
    </source>
</evidence>
<dbReference type="InterPro" id="IPR041627">
    <property type="entry name" value="AAA_lid_6"/>
</dbReference>
<protein>
    <submittedName>
        <fullName evidence="6">p-loop containing nucleoside triphosphate hydrolase protein</fullName>
    </submittedName>
</protein>
<dbReference type="PANTHER" id="PTHR43392">
    <property type="entry name" value="AAA-TYPE ATPASE FAMILY PROTEIN / ANKYRIN REPEAT FAMILY PROTEIN"/>
    <property type="match status" value="1"/>
</dbReference>
<comment type="similarity">
    <text evidence="1">Belongs to the CbxX/CfxQ family.</text>
</comment>
<reference evidence="7" key="1">
    <citation type="journal article" date="2013" name="Ind. Biotechnol.">
        <title>Comparative genomics analysis of Trichoderma reesei strains.</title>
        <authorList>
            <person name="Koike H."/>
            <person name="Aerts A."/>
            <person name="LaButti K."/>
            <person name="Grigoriev I.V."/>
            <person name="Baker S.E."/>
        </authorList>
    </citation>
    <scope>NUCLEOTIDE SEQUENCE [LARGE SCALE GENOMIC DNA]</scope>
    <source>
        <strain evidence="7">ATCC 56765 / BCRC 32924 / NRRL 11460 / Rut C-30</strain>
    </source>
</reference>
<dbReference type="Gene3D" id="3.40.50.300">
    <property type="entry name" value="P-loop containing nucleotide triphosphate hydrolases"/>
    <property type="match status" value="3"/>
</dbReference>
<feature type="compositionally biased region" description="Polar residues" evidence="4">
    <location>
        <begin position="877"/>
        <end position="889"/>
    </location>
</feature>
<dbReference type="FunFam" id="3.40.50.300:FF:000216">
    <property type="entry name" value="Type VII secretion ATPase EccA"/>
    <property type="match status" value="1"/>
</dbReference>
<dbReference type="InterPro" id="IPR050773">
    <property type="entry name" value="CbxX/CfxQ_RuBisCO_ESX"/>
</dbReference>
<evidence type="ECO:0000313" key="7">
    <source>
        <dbReference type="Proteomes" id="UP000024376"/>
    </source>
</evidence>
<organism evidence="6 7">
    <name type="scientific">Hypocrea jecorina (strain ATCC 56765 / BCRC 32924 / NRRL 11460 / Rut C-30)</name>
    <name type="common">Trichoderma reesei</name>
    <dbReference type="NCBI Taxonomy" id="1344414"/>
    <lineage>
        <taxon>Eukaryota</taxon>
        <taxon>Fungi</taxon>
        <taxon>Dikarya</taxon>
        <taxon>Ascomycota</taxon>
        <taxon>Pezizomycotina</taxon>
        <taxon>Sordariomycetes</taxon>
        <taxon>Hypocreomycetidae</taxon>
        <taxon>Hypocreales</taxon>
        <taxon>Hypocreaceae</taxon>
        <taxon>Trichoderma</taxon>
    </lineage>
</organism>
<dbReference type="Proteomes" id="UP000024376">
    <property type="component" value="Unassembled WGS sequence"/>
</dbReference>
<dbReference type="GO" id="GO:0005524">
    <property type="term" value="F:ATP binding"/>
    <property type="evidence" value="ECO:0007669"/>
    <property type="project" value="UniProtKB-KW"/>
</dbReference>
<name>A0A024SEP0_HYPJR</name>
<dbReference type="CDD" id="cd00009">
    <property type="entry name" value="AAA"/>
    <property type="match status" value="2"/>
</dbReference>
<dbReference type="InterPro" id="IPR003593">
    <property type="entry name" value="AAA+_ATPase"/>
</dbReference>
<dbReference type="PANTHER" id="PTHR43392:SF2">
    <property type="entry name" value="AAA-TYPE ATPASE FAMILY PROTEIN _ ANKYRIN REPEAT FAMILY PROTEIN"/>
    <property type="match status" value="1"/>
</dbReference>
<feature type="compositionally biased region" description="Gly residues" evidence="4">
    <location>
        <begin position="964"/>
        <end position="974"/>
    </location>
</feature>
<proteinExistence type="inferred from homology"/>
<feature type="domain" description="AAA+ ATPase" evidence="5">
    <location>
        <begin position="630"/>
        <end position="763"/>
    </location>
</feature>
<dbReference type="HOGENOM" id="CLU_006450_0_0_1"/>
<dbReference type="InterPro" id="IPR003959">
    <property type="entry name" value="ATPase_AAA_core"/>
</dbReference>
<dbReference type="SMART" id="SM00382">
    <property type="entry name" value="AAA"/>
    <property type="match status" value="3"/>
</dbReference>
<feature type="region of interest" description="Disordered" evidence="4">
    <location>
        <begin position="868"/>
        <end position="906"/>
    </location>
</feature>
<feature type="compositionally biased region" description="Gly residues" evidence="4">
    <location>
        <begin position="937"/>
        <end position="951"/>
    </location>
</feature>
<evidence type="ECO:0000256" key="3">
    <source>
        <dbReference type="ARBA" id="ARBA00022840"/>
    </source>
</evidence>
<evidence type="ECO:0000256" key="2">
    <source>
        <dbReference type="ARBA" id="ARBA00022741"/>
    </source>
</evidence>
<feature type="domain" description="AAA+ ATPase" evidence="5">
    <location>
        <begin position="76"/>
        <end position="203"/>
    </location>
</feature>
<evidence type="ECO:0000256" key="4">
    <source>
        <dbReference type="SAM" id="MobiDB-lite"/>
    </source>
</evidence>
<dbReference type="KEGG" id="trr:M419DRAFT_96926"/>
<accession>A0A024SEP0</accession>